<dbReference type="SUPFAM" id="SSF53271">
    <property type="entry name" value="PRTase-like"/>
    <property type="match status" value="1"/>
</dbReference>
<organism evidence="3 4">
    <name type="scientific">Corynebacterium tapiri</name>
    <dbReference type="NCBI Taxonomy" id="1448266"/>
    <lineage>
        <taxon>Bacteria</taxon>
        <taxon>Bacillati</taxon>
        <taxon>Actinomycetota</taxon>
        <taxon>Actinomycetes</taxon>
        <taxon>Mycobacteriales</taxon>
        <taxon>Corynebacteriaceae</taxon>
        <taxon>Corynebacterium</taxon>
    </lineage>
</organism>
<dbReference type="OrthoDB" id="9802227at2"/>
<dbReference type="PANTHER" id="PTHR11608">
    <property type="entry name" value="BIFUNCTIONAL PROTEIN PYRR"/>
    <property type="match status" value="1"/>
</dbReference>
<sequence>MNDDGVRVTSTQLLGPDDVARTVARIAHQIIEKTAVDTKPTQRVVLLGIPSGGVLLAHRLSHKIEEFSGVKIPVGSLDITLYRDDQSSGARSRGSTSPRKSPRTTSSSPTPSWRPSTASTASTPRCARSPTLWHCVRRFSTERSTSSQLITPSPECLAWRLPLPSSPTSLSAPAWRTGVSWPR</sequence>
<evidence type="ECO:0000313" key="4">
    <source>
        <dbReference type="Proteomes" id="UP000312032"/>
    </source>
</evidence>
<dbReference type="Gene3D" id="3.40.50.2020">
    <property type="match status" value="1"/>
</dbReference>
<feature type="compositionally biased region" description="Low complexity" evidence="1">
    <location>
        <begin position="91"/>
        <end position="125"/>
    </location>
</feature>
<dbReference type="InterPro" id="IPR050137">
    <property type="entry name" value="PyrR_bifunctional"/>
</dbReference>
<gene>
    <name evidence="3" type="ORF">FHE74_05455</name>
</gene>
<name>A0A5C4U3R4_9CORY</name>
<keyword evidence="4" id="KW-1185">Reference proteome</keyword>
<dbReference type="EMBL" id="VDHJ01000006">
    <property type="protein sequence ID" value="TNL97782.1"/>
    <property type="molecule type" value="Genomic_DNA"/>
</dbReference>
<evidence type="ECO:0000259" key="2">
    <source>
        <dbReference type="Pfam" id="PF00156"/>
    </source>
</evidence>
<dbReference type="Proteomes" id="UP000312032">
    <property type="component" value="Unassembled WGS sequence"/>
</dbReference>
<accession>A0A5C4U3R4</accession>
<dbReference type="Pfam" id="PF00156">
    <property type="entry name" value="Pribosyltran"/>
    <property type="match status" value="1"/>
</dbReference>
<feature type="region of interest" description="Disordered" evidence="1">
    <location>
        <begin position="84"/>
        <end position="125"/>
    </location>
</feature>
<reference evidence="3 4" key="1">
    <citation type="submission" date="2019-06" db="EMBL/GenBank/DDBJ databases">
        <authorList>
            <person name="Li J."/>
        </authorList>
    </citation>
    <scope>NUCLEOTIDE SEQUENCE [LARGE SCALE GENOMIC DNA]</scope>
    <source>
        <strain evidence="3 4">LMG 28165</strain>
    </source>
</reference>
<dbReference type="InterPro" id="IPR029057">
    <property type="entry name" value="PRTase-like"/>
</dbReference>
<feature type="domain" description="Phosphoribosyltransferase" evidence="2">
    <location>
        <begin position="19"/>
        <end position="98"/>
    </location>
</feature>
<evidence type="ECO:0000256" key="1">
    <source>
        <dbReference type="SAM" id="MobiDB-lite"/>
    </source>
</evidence>
<evidence type="ECO:0000313" key="3">
    <source>
        <dbReference type="EMBL" id="TNL97782.1"/>
    </source>
</evidence>
<dbReference type="PANTHER" id="PTHR11608:SF0">
    <property type="entry name" value="BIFUNCTIONAL PROTEIN PYRR"/>
    <property type="match status" value="1"/>
</dbReference>
<protein>
    <recommendedName>
        <fullName evidence="2">Phosphoribosyltransferase domain-containing protein</fullName>
    </recommendedName>
</protein>
<proteinExistence type="predicted"/>
<comment type="caution">
    <text evidence="3">The sequence shown here is derived from an EMBL/GenBank/DDBJ whole genome shotgun (WGS) entry which is preliminary data.</text>
</comment>
<dbReference type="InterPro" id="IPR000836">
    <property type="entry name" value="PRTase_dom"/>
</dbReference>
<dbReference type="AlphaFoldDB" id="A0A5C4U3R4"/>